<organism evidence="1 2">
    <name type="scientific">Coleofasciculus chthonoplastes PCC 7420</name>
    <dbReference type="NCBI Taxonomy" id="118168"/>
    <lineage>
        <taxon>Bacteria</taxon>
        <taxon>Bacillati</taxon>
        <taxon>Cyanobacteriota</taxon>
        <taxon>Cyanophyceae</taxon>
        <taxon>Coleofasciculales</taxon>
        <taxon>Coleofasciculaceae</taxon>
        <taxon>Coleofasciculus</taxon>
    </lineage>
</organism>
<reference evidence="1 2" key="1">
    <citation type="submission" date="2008-07" db="EMBL/GenBank/DDBJ databases">
        <authorList>
            <person name="Tandeau de Marsac N."/>
            <person name="Ferriera S."/>
            <person name="Johnson J."/>
            <person name="Kravitz S."/>
            <person name="Beeson K."/>
            <person name="Sutton G."/>
            <person name="Rogers Y.-H."/>
            <person name="Friedman R."/>
            <person name="Frazier M."/>
            <person name="Venter J.C."/>
        </authorList>
    </citation>
    <scope>NUCLEOTIDE SEQUENCE [LARGE SCALE GENOMIC DNA]</scope>
    <source>
        <strain evidence="1 2">PCC 7420</strain>
    </source>
</reference>
<evidence type="ECO:0000313" key="2">
    <source>
        <dbReference type="Proteomes" id="UP000003835"/>
    </source>
</evidence>
<dbReference type="Pfam" id="PF07082">
    <property type="entry name" value="DUF1350"/>
    <property type="match status" value="1"/>
</dbReference>
<dbReference type="SUPFAM" id="SSF53474">
    <property type="entry name" value="alpha/beta-Hydrolases"/>
    <property type="match status" value="1"/>
</dbReference>
<dbReference type="ESTHER" id="9cyan-b4vsy6">
    <property type="family name" value="Duf_1350"/>
</dbReference>
<dbReference type="InterPro" id="IPR010765">
    <property type="entry name" value="DUF1350"/>
</dbReference>
<protein>
    <recommendedName>
        <fullName evidence="3">DUF1350 domain-containing protein</fullName>
    </recommendedName>
</protein>
<dbReference type="eggNOG" id="COG4223">
    <property type="taxonomic scope" value="Bacteria"/>
</dbReference>
<sequence>MNETFKFQPLSFSWVAIHPNPKGVIQFIGGAFFGSFPTVFYRYLLKALFDEGYTIIALPFRFTFRHWSVSISLLQEQKVLSQEIYQIAKRLNYPTEVYQNLDNYFWIGHSLGCKYIALLELLSGDRWRDILRQCNSNADSQIRQIEQGFMDSPDLQQSIKNQPSLLLAPDISDTQSAIPQPLAFIASFLDSINLGVIPIRKQTLCYISKSPLFNLTGIISFDRDTIAGSEQDRFKDEEQRRNSDVLWLIEYLKQGKFPLLHQELSGKHLAPLGIQFGNYVIGVNPLSQFIQRIQNRSLERVVIQFLDKLSMRVKQLDK</sequence>
<dbReference type="EMBL" id="DS989851">
    <property type="protein sequence ID" value="EDX74858.1"/>
    <property type="molecule type" value="Genomic_DNA"/>
</dbReference>
<dbReference type="STRING" id="118168.MC7420_732"/>
<dbReference type="RefSeq" id="WP_006101678.1">
    <property type="nucleotide sequence ID" value="NZ_DS989851.1"/>
</dbReference>
<dbReference type="PANTHER" id="PTHR34127:SF1">
    <property type="entry name" value="OS04G0405600 PROTEIN"/>
    <property type="match status" value="1"/>
</dbReference>
<dbReference type="AlphaFoldDB" id="B4VSY6"/>
<evidence type="ECO:0000313" key="1">
    <source>
        <dbReference type="EMBL" id="EDX74858.1"/>
    </source>
</evidence>
<dbReference type="OrthoDB" id="479210at2"/>
<accession>B4VSY6</accession>
<dbReference type="Proteomes" id="UP000003835">
    <property type="component" value="Unassembled WGS sequence"/>
</dbReference>
<evidence type="ECO:0008006" key="3">
    <source>
        <dbReference type="Google" id="ProtNLM"/>
    </source>
</evidence>
<gene>
    <name evidence="1" type="ORF">MC7420_732</name>
</gene>
<dbReference type="HOGENOM" id="CLU_836347_0_0_3"/>
<proteinExistence type="predicted"/>
<name>B4VSY6_9CYAN</name>
<dbReference type="PANTHER" id="PTHR34127">
    <property type="entry name" value="OS04G0405600 PROTEIN"/>
    <property type="match status" value="1"/>
</dbReference>
<keyword evidence="2" id="KW-1185">Reference proteome</keyword>
<dbReference type="InterPro" id="IPR029058">
    <property type="entry name" value="AB_hydrolase_fold"/>
</dbReference>